<evidence type="ECO:0000313" key="3">
    <source>
        <dbReference type="EMBL" id="HJB90542.1"/>
    </source>
</evidence>
<dbReference type="PROSITE" id="PS50883">
    <property type="entry name" value="EAL"/>
    <property type="match status" value="1"/>
</dbReference>
<dbReference type="InterPro" id="IPR029787">
    <property type="entry name" value="Nucleotide_cyclase"/>
</dbReference>
<dbReference type="InterPro" id="IPR000160">
    <property type="entry name" value="GGDEF_dom"/>
</dbReference>
<name>A0A9D2MPI3_9FIRM</name>
<dbReference type="Pfam" id="PF00990">
    <property type="entry name" value="GGDEF"/>
    <property type="match status" value="2"/>
</dbReference>
<dbReference type="SUPFAM" id="SSF141868">
    <property type="entry name" value="EAL domain-like"/>
    <property type="match status" value="1"/>
</dbReference>
<feature type="domain" description="GGDEF" evidence="2">
    <location>
        <begin position="527"/>
        <end position="658"/>
    </location>
</feature>
<dbReference type="Pfam" id="PF00563">
    <property type="entry name" value="EAL"/>
    <property type="match status" value="1"/>
</dbReference>
<reference evidence="3" key="1">
    <citation type="journal article" date="2021" name="PeerJ">
        <title>Extensive microbial diversity within the chicken gut microbiome revealed by metagenomics and culture.</title>
        <authorList>
            <person name="Gilroy R."/>
            <person name="Ravi A."/>
            <person name="Getino M."/>
            <person name="Pursley I."/>
            <person name="Horton D.L."/>
            <person name="Alikhan N.F."/>
            <person name="Baker D."/>
            <person name="Gharbi K."/>
            <person name="Hall N."/>
            <person name="Watson M."/>
            <person name="Adriaenssens E.M."/>
            <person name="Foster-Nyarko E."/>
            <person name="Jarju S."/>
            <person name="Secka A."/>
            <person name="Antonio M."/>
            <person name="Oren A."/>
            <person name="Chaudhuri R.R."/>
            <person name="La Ragione R."/>
            <person name="Hildebrand F."/>
            <person name="Pallen M.J."/>
        </authorList>
    </citation>
    <scope>NUCLEOTIDE SEQUENCE</scope>
    <source>
        <strain evidence="3">USAMLcec3-2134</strain>
    </source>
</reference>
<reference evidence="3" key="2">
    <citation type="submission" date="2021-04" db="EMBL/GenBank/DDBJ databases">
        <authorList>
            <person name="Gilroy R."/>
        </authorList>
    </citation>
    <scope>NUCLEOTIDE SEQUENCE</scope>
    <source>
        <strain evidence="3">USAMLcec3-2134</strain>
    </source>
</reference>
<dbReference type="Gene3D" id="3.30.70.270">
    <property type="match status" value="2"/>
</dbReference>
<feature type="domain" description="EAL" evidence="1">
    <location>
        <begin position="667"/>
        <end position="921"/>
    </location>
</feature>
<accession>A0A9D2MPI3</accession>
<proteinExistence type="predicted"/>
<dbReference type="PANTHER" id="PTHR44757:SF2">
    <property type="entry name" value="BIOFILM ARCHITECTURE MAINTENANCE PROTEIN MBAA"/>
    <property type="match status" value="1"/>
</dbReference>
<dbReference type="AlphaFoldDB" id="A0A9D2MPI3"/>
<dbReference type="PANTHER" id="PTHR44757">
    <property type="entry name" value="DIGUANYLATE CYCLASE DGCP"/>
    <property type="match status" value="1"/>
</dbReference>
<organism evidence="3 4">
    <name type="scientific">Candidatus Eisenbergiella merdigallinarum</name>
    <dbReference type="NCBI Taxonomy" id="2838552"/>
    <lineage>
        <taxon>Bacteria</taxon>
        <taxon>Bacillati</taxon>
        <taxon>Bacillota</taxon>
        <taxon>Clostridia</taxon>
        <taxon>Lachnospirales</taxon>
        <taxon>Lachnospiraceae</taxon>
        <taxon>Eisenbergiella</taxon>
    </lineage>
</organism>
<dbReference type="InterPro" id="IPR035919">
    <property type="entry name" value="EAL_sf"/>
</dbReference>
<dbReference type="CDD" id="cd01949">
    <property type="entry name" value="GGDEF"/>
    <property type="match status" value="1"/>
</dbReference>
<dbReference type="SMART" id="SM00267">
    <property type="entry name" value="GGDEF"/>
    <property type="match status" value="1"/>
</dbReference>
<dbReference type="FunFam" id="3.30.70.270:FF:000001">
    <property type="entry name" value="Diguanylate cyclase domain protein"/>
    <property type="match status" value="1"/>
</dbReference>
<dbReference type="Gene3D" id="3.30.450.40">
    <property type="match status" value="1"/>
</dbReference>
<dbReference type="CDD" id="cd01948">
    <property type="entry name" value="EAL"/>
    <property type="match status" value="1"/>
</dbReference>
<dbReference type="Proteomes" id="UP000886883">
    <property type="component" value="Unassembled WGS sequence"/>
</dbReference>
<dbReference type="Gene3D" id="3.20.20.450">
    <property type="entry name" value="EAL domain"/>
    <property type="match status" value="1"/>
</dbReference>
<dbReference type="EMBL" id="DWXE01000010">
    <property type="protein sequence ID" value="HJB90542.1"/>
    <property type="molecule type" value="Genomic_DNA"/>
</dbReference>
<gene>
    <name evidence="3" type="ORF">H9763_03625</name>
</gene>
<evidence type="ECO:0000313" key="4">
    <source>
        <dbReference type="Proteomes" id="UP000886883"/>
    </source>
</evidence>
<evidence type="ECO:0000259" key="1">
    <source>
        <dbReference type="PROSITE" id="PS50883"/>
    </source>
</evidence>
<feature type="domain" description="GGDEF" evidence="2">
    <location>
        <begin position="167"/>
        <end position="300"/>
    </location>
</feature>
<dbReference type="PROSITE" id="PS50887">
    <property type="entry name" value="GGDEF"/>
    <property type="match status" value="2"/>
</dbReference>
<dbReference type="NCBIfam" id="TIGR00254">
    <property type="entry name" value="GGDEF"/>
    <property type="match status" value="1"/>
</dbReference>
<dbReference type="InterPro" id="IPR001633">
    <property type="entry name" value="EAL_dom"/>
</dbReference>
<dbReference type="SMART" id="SM00052">
    <property type="entry name" value="EAL"/>
    <property type="match status" value="1"/>
</dbReference>
<comment type="caution">
    <text evidence="3">The sequence shown here is derived from an EMBL/GenBank/DDBJ whole genome shotgun (WGS) entry which is preliminary data.</text>
</comment>
<sequence length="925" mass="106079">MTEIARAEHQQNIPGEREGLLKAVLEYNGIKICEYRERENKLLIYDETLSISEEIPNCREYFLEYQGIHPDDRQKLEDFYRGKRPEELELRILNNGFVRKLQLKTLPMTESGQGGGLPFTVRDITREREQEALLEERARKDSLTGLFNHFYGQDLINEYLNHKTPYSSCGLMIVDLDYFKYANDTHGHLFGDRVLTGVARLFQAMFEENGIIIRAGGDEFVIFLKDISHSDLLQKAMQLVKAVSRLSFEGTDFSITCSVGVCFLMENESGYTYDQLFENADWALYRAKENGRNCYVFCDNLQRFELAERKHFSEKNIDNRYLHNDIISTAFEIFEKNSSFSAAIETLMEVIGYRFDLDRITVIRTDIREKNTARQYQWRSKMAPEALPENRSFTKEDFLTLFQSYDEHQTMVLQHDNMGMYSPDGAALLMQGEAKTVLYAAMYCEGKYTGAISYVVCREKRHWSPKSRKELGEVTKIISAYLARNQAMNQEDSRRGLWTEYDSLTGLLSFSRFREEAEHMIVGNYADSHVMIYSDIAGFKYFNKKFGYSAGDQLLKEFSAFLMEKMGGALFTRVVADQFLMLAPCDDADGMAERLDGYNKEFERSQSGKFHGARIWIRTGVYPIEPDCSSASSAIDAANYARQQIAGKSGRSVRIYDQSLKEKQQLENEIINGIDKAMEEKRFQIYLQPKISLKDGSVVGAEALVRWKTKEGNVLAPDSFISLCESSGRIEELDYYVFEEVVGFLKRNQQLGRKQVPISINSSILHAYDPQAVRKYLDILNRYGVDPRYTEIELTETATVEEYESAKRLFQELRDAGISTAMDDFGAGYSVLNTVIDIPVDTVKLDRTLVKSCSADGRGAFFLKEIIGMVQGLGYHVVCEGIENRKQFRLLLEAGCEEGQGYLFSMPLSIEDYEKFVYSDEEVDG</sequence>
<evidence type="ECO:0000259" key="2">
    <source>
        <dbReference type="PROSITE" id="PS50887"/>
    </source>
</evidence>
<dbReference type="SUPFAM" id="SSF55073">
    <property type="entry name" value="Nucleotide cyclase"/>
    <property type="match status" value="2"/>
</dbReference>
<dbReference type="InterPro" id="IPR029016">
    <property type="entry name" value="GAF-like_dom_sf"/>
</dbReference>
<dbReference type="InterPro" id="IPR043128">
    <property type="entry name" value="Rev_trsase/Diguanyl_cyclase"/>
</dbReference>
<dbReference type="InterPro" id="IPR052155">
    <property type="entry name" value="Biofilm_reg_signaling"/>
</dbReference>
<protein>
    <submittedName>
        <fullName evidence="3">EAL domain-containing protein</fullName>
    </submittedName>
</protein>